<keyword evidence="1" id="KW-0479">Metal-binding</keyword>
<dbReference type="InterPro" id="IPR017854">
    <property type="entry name" value="Metalthion_dom_sf"/>
</dbReference>
<reference evidence="3 4" key="1">
    <citation type="journal article" date="2012" name="Nature">
        <title>The genomic landscape of species divergence in Ficedula flycatchers.</title>
        <authorList>
            <person name="Ellegren H."/>
            <person name="Smeds L."/>
            <person name="Burri R."/>
            <person name="Olason P.I."/>
            <person name="Backstrom N."/>
            <person name="Kawakami T."/>
            <person name="Kunstner A."/>
            <person name="Makinen H."/>
            <person name="Nadachowska-Brzyska K."/>
            <person name="Qvarnstrom A."/>
            <person name="Uebbing S."/>
            <person name="Wolf J.B."/>
        </authorList>
    </citation>
    <scope>NUCLEOTIDE SEQUENCE [LARGE SCALE GENOMIC DNA]</scope>
</reference>
<dbReference type="Pfam" id="PF00131">
    <property type="entry name" value="Metallothio"/>
    <property type="match status" value="1"/>
</dbReference>
<reference evidence="3" key="3">
    <citation type="submission" date="2025-09" db="UniProtKB">
        <authorList>
            <consortium name="Ensembl"/>
        </authorList>
    </citation>
    <scope>IDENTIFICATION</scope>
</reference>
<keyword evidence="4" id="KW-1185">Reference proteome</keyword>
<evidence type="ECO:0008006" key="5">
    <source>
        <dbReference type="Google" id="ProtNLM"/>
    </source>
</evidence>
<organism evidence="3 4">
    <name type="scientific">Ficedula albicollis</name>
    <name type="common">Collared flycatcher</name>
    <name type="synonym">Muscicapa albicollis</name>
    <dbReference type="NCBI Taxonomy" id="59894"/>
    <lineage>
        <taxon>Eukaryota</taxon>
        <taxon>Metazoa</taxon>
        <taxon>Chordata</taxon>
        <taxon>Craniata</taxon>
        <taxon>Vertebrata</taxon>
        <taxon>Euteleostomi</taxon>
        <taxon>Archelosauria</taxon>
        <taxon>Archosauria</taxon>
        <taxon>Dinosauria</taxon>
        <taxon>Saurischia</taxon>
        <taxon>Theropoda</taxon>
        <taxon>Coelurosauria</taxon>
        <taxon>Aves</taxon>
        <taxon>Neognathae</taxon>
        <taxon>Neoaves</taxon>
        <taxon>Telluraves</taxon>
        <taxon>Australaves</taxon>
        <taxon>Passeriformes</taxon>
        <taxon>Muscicapidae</taxon>
        <taxon>Ficedula</taxon>
    </lineage>
</organism>
<dbReference type="SUPFAM" id="SSF57868">
    <property type="entry name" value="Metallothionein"/>
    <property type="match status" value="1"/>
</dbReference>
<evidence type="ECO:0000313" key="3">
    <source>
        <dbReference type="Ensembl" id="ENSFALP00000016343.1"/>
    </source>
</evidence>
<keyword evidence="2" id="KW-0480">Metal-thiolate cluster</keyword>
<protein>
    <recommendedName>
        <fullName evidence="5">Metallothionein</fullName>
    </recommendedName>
</protein>
<evidence type="ECO:0000256" key="2">
    <source>
        <dbReference type="ARBA" id="ARBA00022851"/>
    </source>
</evidence>
<evidence type="ECO:0000256" key="1">
    <source>
        <dbReference type="ARBA" id="ARBA00022723"/>
    </source>
</evidence>
<sequence>GCPKCAGPGDSCSCAGSCKCKNCRCRSCRKSECGAQGGGTRPCVRRELPLPRGTSMGTSLLHWETSCSVGLPGHLAAPKGNPSLLFGTPWTLSCPTRELFCVRPNGDLPTPALYAIPLAVSDPVWRPHHSLSCPVGL</sequence>
<name>A0A803V0T7_FICAL</name>
<dbReference type="InterPro" id="IPR018064">
    <property type="entry name" value="Metalthion_vert_metal_BS"/>
</dbReference>
<evidence type="ECO:0000313" key="4">
    <source>
        <dbReference type="Proteomes" id="UP000016665"/>
    </source>
</evidence>
<accession>A0A803V0T7</accession>
<dbReference type="Proteomes" id="UP000016665">
    <property type="component" value="Chromosome 11"/>
</dbReference>
<dbReference type="InterPro" id="IPR000006">
    <property type="entry name" value="Metalthion_vert"/>
</dbReference>
<dbReference type="PROSITE" id="PS00203">
    <property type="entry name" value="METALLOTHIONEIN_VRT"/>
    <property type="match status" value="1"/>
</dbReference>
<dbReference type="AlphaFoldDB" id="A0A803V0T7"/>
<reference evidence="3" key="2">
    <citation type="submission" date="2025-08" db="UniProtKB">
        <authorList>
            <consortium name="Ensembl"/>
        </authorList>
    </citation>
    <scope>IDENTIFICATION</scope>
</reference>
<proteinExistence type="predicted"/>
<dbReference type="GO" id="GO:0046872">
    <property type="term" value="F:metal ion binding"/>
    <property type="evidence" value="ECO:0007669"/>
    <property type="project" value="UniProtKB-KW"/>
</dbReference>
<dbReference type="Ensembl" id="ENSFALT00000030517.1">
    <property type="protein sequence ID" value="ENSFALP00000016343.1"/>
    <property type="gene ID" value="ENSFALG00000026528.1"/>
</dbReference>